<accession>A0AAW2YA13</accession>
<proteinExistence type="predicted"/>
<protein>
    <recommendedName>
        <fullName evidence="2">Reverse transcriptase Ty1/copia-type domain-containing protein</fullName>
    </recommendedName>
</protein>
<evidence type="ECO:0000313" key="1">
    <source>
        <dbReference type="EMBL" id="KAL0462569.1"/>
    </source>
</evidence>
<gene>
    <name evidence="1" type="ORF">Slati_0144500</name>
</gene>
<reference evidence="1" key="2">
    <citation type="journal article" date="2024" name="Plant">
        <title>Genomic evolution and insights into agronomic trait innovations of Sesamum species.</title>
        <authorList>
            <person name="Miao H."/>
            <person name="Wang L."/>
            <person name="Qu L."/>
            <person name="Liu H."/>
            <person name="Sun Y."/>
            <person name="Le M."/>
            <person name="Wang Q."/>
            <person name="Wei S."/>
            <person name="Zheng Y."/>
            <person name="Lin W."/>
            <person name="Duan Y."/>
            <person name="Cao H."/>
            <person name="Xiong S."/>
            <person name="Wang X."/>
            <person name="Wei L."/>
            <person name="Li C."/>
            <person name="Ma Q."/>
            <person name="Ju M."/>
            <person name="Zhao R."/>
            <person name="Li G."/>
            <person name="Mu C."/>
            <person name="Tian Q."/>
            <person name="Mei H."/>
            <person name="Zhang T."/>
            <person name="Gao T."/>
            <person name="Zhang H."/>
        </authorList>
    </citation>
    <scope>NUCLEOTIDE SEQUENCE</scope>
    <source>
        <strain evidence="1">KEN1</strain>
    </source>
</reference>
<organism evidence="1">
    <name type="scientific">Sesamum latifolium</name>
    <dbReference type="NCBI Taxonomy" id="2727402"/>
    <lineage>
        <taxon>Eukaryota</taxon>
        <taxon>Viridiplantae</taxon>
        <taxon>Streptophyta</taxon>
        <taxon>Embryophyta</taxon>
        <taxon>Tracheophyta</taxon>
        <taxon>Spermatophyta</taxon>
        <taxon>Magnoliopsida</taxon>
        <taxon>eudicotyledons</taxon>
        <taxon>Gunneridae</taxon>
        <taxon>Pentapetalae</taxon>
        <taxon>asterids</taxon>
        <taxon>lamiids</taxon>
        <taxon>Lamiales</taxon>
        <taxon>Pedaliaceae</taxon>
        <taxon>Sesamum</taxon>
    </lineage>
</organism>
<evidence type="ECO:0008006" key="2">
    <source>
        <dbReference type="Google" id="ProtNLM"/>
    </source>
</evidence>
<name>A0AAW2YA13_9LAMI</name>
<sequence>MVVSPLKIWDSQSIFLGLELARSDHGLMVSQSKYLHNILLDAETLDCRPVSTPFPPGLHLTMDSGCLLPHPDRYRRLVGYLLYLGFTDPDLVCHSVAQSIAAASTLHTLGRCYVRPSLPQRLFLLGFVFSIYMLTQSLCLF</sequence>
<reference evidence="1" key="1">
    <citation type="submission" date="2020-06" db="EMBL/GenBank/DDBJ databases">
        <authorList>
            <person name="Li T."/>
            <person name="Hu X."/>
            <person name="Zhang T."/>
            <person name="Song X."/>
            <person name="Zhang H."/>
            <person name="Dai N."/>
            <person name="Sheng W."/>
            <person name="Hou X."/>
            <person name="Wei L."/>
        </authorList>
    </citation>
    <scope>NUCLEOTIDE SEQUENCE</scope>
    <source>
        <strain evidence="1">KEN1</strain>
        <tissue evidence="1">Leaf</tissue>
    </source>
</reference>
<dbReference type="AlphaFoldDB" id="A0AAW2YA13"/>
<comment type="caution">
    <text evidence="1">The sequence shown here is derived from an EMBL/GenBank/DDBJ whole genome shotgun (WGS) entry which is preliminary data.</text>
</comment>
<dbReference type="EMBL" id="JACGWN010000001">
    <property type="protein sequence ID" value="KAL0462569.1"/>
    <property type="molecule type" value="Genomic_DNA"/>
</dbReference>